<feature type="domain" description="Aminotransferase class I/classII large" evidence="1">
    <location>
        <begin position="30"/>
        <end position="423"/>
    </location>
</feature>
<dbReference type="eggNOG" id="KOG0634">
    <property type="taxonomic scope" value="Eukaryota"/>
</dbReference>
<dbReference type="AlphaFoldDB" id="I6NDZ0"/>
<dbReference type="Pfam" id="PF00155">
    <property type="entry name" value="Aminotran_1_2"/>
    <property type="match status" value="1"/>
</dbReference>
<dbReference type="KEGG" id="erc:Ecym_5542"/>
<dbReference type="GO" id="GO:0047536">
    <property type="term" value="F:2-aminoadipate transaminase activity"/>
    <property type="evidence" value="ECO:0007669"/>
    <property type="project" value="EnsemblFungi"/>
</dbReference>
<gene>
    <name evidence="2" type="ordered locus">Ecym_5542</name>
</gene>
<dbReference type="GeneID" id="11468633"/>
<accession>I6NDZ0</accession>
<dbReference type="PANTHER" id="PTHR42858">
    <property type="entry name" value="AMINOTRANSFERASE"/>
    <property type="match status" value="1"/>
</dbReference>
<dbReference type="PANTHER" id="PTHR42858:SF1">
    <property type="entry name" value="LD15494P"/>
    <property type="match status" value="1"/>
</dbReference>
<evidence type="ECO:0000259" key="1">
    <source>
        <dbReference type="Pfam" id="PF00155"/>
    </source>
</evidence>
<sequence length="446" mass="50263">MSTDAPINFFKGHPSFRLLPGKNIAKTANDILKPERLEYDDLNEDRHPLSYGPKEGSLWVRCVISQFVNKCFKPLMPTKPEYINLTGGASYGIMNILEQCTLPHTGYTRQAFLISPTYFLINETFIDAGFGGKLTAVNETQNGLDVEFLEAKLAEFEYDALLNPQHGEERGLNLINMSGRSRTKKVYRYVMYLVPTFSNPSGKTYSVSTRLKLVELARKYDILLISDDVYDLLVYDQPCDALPKCLPRLTHLDRASYEYGENGYGNTISNATFSKVIAPGLRCGYQESVNMNLVYQLSQGGANISGGSPAQLNSMLIGTLFINGEADVILEDLRTIYKYRATVLYDAIKKYLPKKTIYSQQAGGYFSWCTLPEGYNCHDICEILEKDHNIILANGSHFEVYGDERNWGLTSVRISISFLEADDIAKGVKIWGQVCHEYANKHHLTF</sequence>
<dbReference type="InterPro" id="IPR015422">
    <property type="entry name" value="PyrdxlP-dep_Trfase_small"/>
</dbReference>
<name>I6NDZ0_ERECY</name>
<dbReference type="InterPro" id="IPR015421">
    <property type="entry name" value="PyrdxlP-dep_Trfase_major"/>
</dbReference>
<keyword evidence="3" id="KW-1185">Reference proteome</keyword>
<evidence type="ECO:0000313" key="2">
    <source>
        <dbReference type="EMBL" id="AET40282.1"/>
    </source>
</evidence>
<dbReference type="Gene3D" id="3.40.640.10">
    <property type="entry name" value="Type I PLP-dependent aspartate aminotransferase-like (Major domain)"/>
    <property type="match status" value="1"/>
</dbReference>
<reference evidence="2 3" key="1">
    <citation type="journal article" date="2011" name="G3 (Bethesda)">
        <title>Genome evolution in the Eremothecium clade of the Saccharomyces complex revealed by comparative genomics.</title>
        <authorList>
            <person name="Wendland J."/>
            <person name="Walther A."/>
        </authorList>
    </citation>
    <scope>NUCLEOTIDE SEQUENCE [LARGE SCALE GENOMIC DNA]</scope>
    <source>
        <strain evidence="3">CBS 270.75 / DBVPG 7215 / KCTC 17166 / NRRL Y-17582</strain>
    </source>
</reference>
<dbReference type="OrthoDB" id="7042322at2759"/>
<dbReference type="InParanoid" id="I6NDZ0"/>
<dbReference type="Proteomes" id="UP000006790">
    <property type="component" value="Chromosome 5"/>
</dbReference>
<dbReference type="RefSeq" id="XP_003647099.1">
    <property type="nucleotide sequence ID" value="XM_003647051.1"/>
</dbReference>
<dbReference type="InterPro" id="IPR004839">
    <property type="entry name" value="Aminotransferase_I/II_large"/>
</dbReference>
<dbReference type="STRING" id="931890.I6NDZ0"/>
<proteinExistence type="predicted"/>
<dbReference type="SUPFAM" id="SSF53383">
    <property type="entry name" value="PLP-dependent transferases"/>
    <property type="match status" value="1"/>
</dbReference>
<dbReference type="FunFam" id="3.40.640.10:FF:000080">
    <property type="entry name" value="Aminotransferase, putative"/>
    <property type="match status" value="1"/>
</dbReference>
<dbReference type="OMA" id="MIALDSM"/>
<protein>
    <recommendedName>
        <fullName evidence="1">Aminotransferase class I/classII large domain-containing protein</fullName>
    </recommendedName>
</protein>
<evidence type="ECO:0000313" key="3">
    <source>
        <dbReference type="Proteomes" id="UP000006790"/>
    </source>
</evidence>
<organism evidence="2 3">
    <name type="scientific">Eremothecium cymbalariae (strain CBS 270.75 / DBVPG 7215 / KCTC 17166 / NRRL Y-17582)</name>
    <name type="common">Yeast</name>
    <dbReference type="NCBI Taxonomy" id="931890"/>
    <lineage>
        <taxon>Eukaryota</taxon>
        <taxon>Fungi</taxon>
        <taxon>Dikarya</taxon>
        <taxon>Ascomycota</taxon>
        <taxon>Saccharomycotina</taxon>
        <taxon>Saccharomycetes</taxon>
        <taxon>Saccharomycetales</taxon>
        <taxon>Saccharomycetaceae</taxon>
        <taxon>Eremothecium</taxon>
    </lineage>
</organism>
<dbReference type="Gene3D" id="3.90.1150.10">
    <property type="entry name" value="Aspartate Aminotransferase, domain 1"/>
    <property type="match status" value="1"/>
</dbReference>
<dbReference type="InterPro" id="IPR015424">
    <property type="entry name" value="PyrdxlP-dep_Trfase"/>
</dbReference>
<dbReference type="GO" id="GO:0030170">
    <property type="term" value="F:pyridoxal phosphate binding"/>
    <property type="evidence" value="ECO:0007669"/>
    <property type="project" value="InterPro"/>
</dbReference>
<dbReference type="FunCoup" id="I6NDZ0">
    <property type="interactions" value="74"/>
</dbReference>
<dbReference type="HOGENOM" id="CLU_017584_0_6_1"/>
<dbReference type="CDD" id="cd00609">
    <property type="entry name" value="AAT_like"/>
    <property type="match status" value="1"/>
</dbReference>
<dbReference type="EMBL" id="CP002501">
    <property type="protein sequence ID" value="AET40282.1"/>
    <property type="molecule type" value="Genomic_DNA"/>
</dbReference>